<dbReference type="GO" id="GO:0005849">
    <property type="term" value="C:mRNA cleavage factor complex"/>
    <property type="evidence" value="ECO:0007669"/>
    <property type="project" value="TreeGrafter"/>
</dbReference>
<dbReference type="GO" id="GO:0005737">
    <property type="term" value="C:cytoplasm"/>
    <property type="evidence" value="ECO:0007669"/>
    <property type="project" value="TreeGrafter"/>
</dbReference>
<evidence type="ECO:0000313" key="2">
    <source>
        <dbReference type="EMBL" id="NDJ95751.1"/>
    </source>
</evidence>
<sequence length="245" mass="28953">MQSDIYHSYCRSLLELKNNSKHVIEYLTDLASKSKEHADQIVEAIVQRTFDSNKEAQLYHLYLIDSIMKKIGEPYNSLLFPMIFDLFMFSFQHASDNIRICLFKLFISWKLILPEDILTNIILTASNIDSHWPLQSFADFKDENLLKYFPQPQVPDIFNENPARNCQDMIPCNASDKRKQLHYLQDDKNKIMRNLKSLKGKRDNSAQMPRNDDIRRVKKRAHIIVEFDLFNFVRTDMKTLTTTLR</sequence>
<feature type="domain" description="CID" evidence="1">
    <location>
        <begin position="1"/>
        <end position="129"/>
    </location>
</feature>
<dbReference type="PROSITE" id="PS51391">
    <property type="entry name" value="CID"/>
    <property type="match status" value="1"/>
</dbReference>
<dbReference type="EMBL" id="GHBR01000153">
    <property type="protein sequence ID" value="NDJ95751.1"/>
    <property type="molecule type" value="Transcribed_RNA"/>
</dbReference>
<dbReference type="CDD" id="cd16982">
    <property type="entry name" value="CID_Pcf11"/>
    <property type="match status" value="1"/>
</dbReference>
<proteinExistence type="predicted"/>
<organism evidence="2">
    <name type="scientific">Myxobolus squamalis</name>
    <name type="common">Myxosporean</name>
    <dbReference type="NCBI Taxonomy" id="59785"/>
    <lineage>
        <taxon>Eukaryota</taxon>
        <taxon>Metazoa</taxon>
        <taxon>Cnidaria</taxon>
        <taxon>Myxozoa</taxon>
        <taxon>Myxosporea</taxon>
        <taxon>Bivalvulida</taxon>
        <taxon>Platysporina</taxon>
        <taxon>Myxobolidae</taxon>
        <taxon>Myxobolus</taxon>
    </lineage>
</organism>
<protein>
    <submittedName>
        <fullName evidence="2">Polyadenylation and cleavage factor homolog 11 (Trinotate prediction)</fullName>
    </submittedName>
</protein>
<name>A0A6B2G2Y9_MYXSQ</name>
<reference evidence="2" key="1">
    <citation type="submission" date="2018-11" db="EMBL/GenBank/DDBJ databases">
        <title>Myxobolus squamalis genome and transcriptome.</title>
        <authorList>
            <person name="Yahalomi D."/>
            <person name="Atkinson S.D."/>
            <person name="Neuhof M."/>
            <person name="Chang E.S."/>
            <person name="Philippe H."/>
            <person name="Cartwright P."/>
            <person name="Bartholomew J.L."/>
            <person name="Huchon D."/>
        </authorList>
    </citation>
    <scope>NUCLEOTIDE SEQUENCE</scope>
    <source>
        <strain evidence="2">71B08</strain>
        <tissue evidence="2">Whole</tissue>
    </source>
</reference>
<dbReference type="SMART" id="SM00582">
    <property type="entry name" value="RPR"/>
    <property type="match status" value="1"/>
</dbReference>
<accession>A0A6B2G2Y9</accession>
<dbReference type="GO" id="GO:0000993">
    <property type="term" value="F:RNA polymerase II complex binding"/>
    <property type="evidence" value="ECO:0007669"/>
    <property type="project" value="InterPro"/>
</dbReference>
<dbReference type="GO" id="GO:0031124">
    <property type="term" value="P:mRNA 3'-end processing"/>
    <property type="evidence" value="ECO:0007669"/>
    <property type="project" value="InterPro"/>
</dbReference>
<dbReference type="GO" id="GO:0003729">
    <property type="term" value="F:mRNA binding"/>
    <property type="evidence" value="ECO:0007669"/>
    <property type="project" value="InterPro"/>
</dbReference>
<dbReference type="InterPro" id="IPR006569">
    <property type="entry name" value="CID_dom"/>
</dbReference>
<dbReference type="InterPro" id="IPR045154">
    <property type="entry name" value="PCF11-like"/>
</dbReference>
<dbReference type="GO" id="GO:0006369">
    <property type="term" value="P:termination of RNA polymerase II transcription"/>
    <property type="evidence" value="ECO:0007669"/>
    <property type="project" value="InterPro"/>
</dbReference>
<dbReference type="InterPro" id="IPR008942">
    <property type="entry name" value="ENTH_VHS"/>
</dbReference>
<dbReference type="AlphaFoldDB" id="A0A6B2G2Y9"/>
<dbReference type="Gene3D" id="1.25.40.90">
    <property type="match status" value="1"/>
</dbReference>
<dbReference type="InterPro" id="IPR047415">
    <property type="entry name" value="Pcf11_CID"/>
</dbReference>
<dbReference type="PANTHER" id="PTHR15921:SF3">
    <property type="entry name" value="PRE-MRNA CLEAVAGE COMPLEX 2 PROTEIN PCF11"/>
    <property type="match status" value="1"/>
</dbReference>
<dbReference type="Pfam" id="PF04818">
    <property type="entry name" value="CID"/>
    <property type="match status" value="1"/>
</dbReference>
<dbReference type="PANTHER" id="PTHR15921">
    <property type="entry name" value="PRE-MRNA CLEAVAGE COMPLEX II"/>
    <property type="match status" value="1"/>
</dbReference>
<evidence type="ECO:0000259" key="1">
    <source>
        <dbReference type="PROSITE" id="PS51391"/>
    </source>
</evidence>
<dbReference type="SUPFAM" id="SSF48464">
    <property type="entry name" value="ENTH/VHS domain"/>
    <property type="match status" value="1"/>
</dbReference>